<proteinExistence type="predicted"/>
<organism evidence="2 3">
    <name type="scientific">Alysiella crassa</name>
    <dbReference type="NCBI Taxonomy" id="153491"/>
    <lineage>
        <taxon>Bacteria</taxon>
        <taxon>Pseudomonadati</taxon>
        <taxon>Pseudomonadota</taxon>
        <taxon>Betaproteobacteria</taxon>
        <taxon>Neisseriales</taxon>
        <taxon>Neisseriaceae</taxon>
        <taxon>Alysiella</taxon>
    </lineage>
</organism>
<accession>A0A376BKG1</accession>
<dbReference type="EMBL" id="UFSO01000002">
    <property type="protein sequence ID" value="SSY70201.1"/>
    <property type="molecule type" value="Genomic_DNA"/>
</dbReference>
<gene>
    <name evidence="2" type="ORF">NCTC10283_00277</name>
</gene>
<evidence type="ECO:0000313" key="2">
    <source>
        <dbReference type="EMBL" id="SSY70201.1"/>
    </source>
</evidence>
<dbReference type="RefSeq" id="WP_115723583.1">
    <property type="nucleotide sequence ID" value="NZ_CP091519.2"/>
</dbReference>
<dbReference type="OrthoDB" id="8613352at2"/>
<reference evidence="2 3" key="1">
    <citation type="submission" date="2018-06" db="EMBL/GenBank/DDBJ databases">
        <authorList>
            <consortium name="Pathogen Informatics"/>
            <person name="Doyle S."/>
        </authorList>
    </citation>
    <scope>NUCLEOTIDE SEQUENCE [LARGE SCALE GENOMIC DNA]</scope>
    <source>
        <strain evidence="2 3">NCTC10283</strain>
    </source>
</reference>
<dbReference type="STRING" id="1120980.GCA_000745955_01911"/>
<feature type="domain" description="DUF4261" evidence="1">
    <location>
        <begin position="168"/>
        <end position="242"/>
    </location>
</feature>
<keyword evidence="3" id="KW-1185">Reference proteome</keyword>
<dbReference type="AlphaFoldDB" id="A0A376BKG1"/>
<name>A0A376BKG1_9NEIS</name>
<evidence type="ECO:0000313" key="3">
    <source>
        <dbReference type="Proteomes" id="UP000254209"/>
    </source>
</evidence>
<dbReference type="Pfam" id="PF14080">
    <property type="entry name" value="DUF4261"/>
    <property type="match status" value="1"/>
</dbReference>
<sequence length="245" mass="26935">MNCVGNELPTLRLLNDLKTDWGIVGRIEQQDSSYILTIGEYILTIGEFLCAIALMPAPIPNGEAVQRTKGNYYCPNTVAAAEAHKAHLMVTVMNQAENSEVAGMSLYSKIVSGCLKQENATSVYTSGTVYTADFYQKVAKEYLPNNEIPIMIWVYIGLGQNEQGNQLYTSGMAKFGKDEMEILNSKINMGTLHASLSSMCSYIISSGLVLKDGETIGFSAEQKWQISHSKSVYAPSEFSLKIDIQ</sequence>
<dbReference type="Proteomes" id="UP000254209">
    <property type="component" value="Unassembled WGS sequence"/>
</dbReference>
<evidence type="ECO:0000259" key="1">
    <source>
        <dbReference type="Pfam" id="PF14080"/>
    </source>
</evidence>
<protein>
    <recommendedName>
        <fullName evidence="1">DUF4261 domain-containing protein</fullName>
    </recommendedName>
</protein>
<dbReference type="InterPro" id="IPR025357">
    <property type="entry name" value="DUF4261"/>
</dbReference>